<evidence type="ECO:0000256" key="2">
    <source>
        <dbReference type="SAM" id="MobiDB-lite"/>
    </source>
</evidence>
<gene>
    <name evidence="3" type="ORF">QBC33DRAFT_621645</name>
</gene>
<comment type="caution">
    <text evidence="3">The sequence shown here is derived from an EMBL/GenBank/DDBJ whole genome shotgun (WGS) entry which is preliminary data.</text>
</comment>
<organism evidence="3 4">
    <name type="scientific">Phialemonium atrogriseum</name>
    <dbReference type="NCBI Taxonomy" id="1093897"/>
    <lineage>
        <taxon>Eukaryota</taxon>
        <taxon>Fungi</taxon>
        <taxon>Dikarya</taxon>
        <taxon>Ascomycota</taxon>
        <taxon>Pezizomycotina</taxon>
        <taxon>Sordariomycetes</taxon>
        <taxon>Sordariomycetidae</taxon>
        <taxon>Cephalothecales</taxon>
        <taxon>Cephalothecaceae</taxon>
        <taxon>Phialemonium</taxon>
    </lineage>
</organism>
<dbReference type="InterPro" id="IPR052396">
    <property type="entry name" value="Meiotic_Drive_Suppr_Kinase"/>
</dbReference>
<keyword evidence="4" id="KW-1185">Reference proteome</keyword>
<name>A0AAJ0BV35_9PEZI</name>
<dbReference type="EMBL" id="MU839017">
    <property type="protein sequence ID" value="KAK1765035.1"/>
    <property type="molecule type" value="Genomic_DNA"/>
</dbReference>
<evidence type="ECO:0000313" key="3">
    <source>
        <dbReference type="EMBL" id="KAK1765035.1"/>
    </source>
</evidence>
<dbReference type="AlphaFoldDB" id="A0AAJ0BV35"/>
<feature type="compositionally biased region" description="Polar residues" evidence="2">
    <location>
        <begin position="291"/>
        <end position="300"/>
    </location>
</feature>
<dbReference type="Proteomes" id="UP001244011">
    <property type="component" value="Unassembled WGS sequence"/>
</dbReference>
<reference evidence="3" key="1">
    <citation type="submission" date="2023-06" db="EMBL/GenBank/DDBJ databases">
        <title>Genome-scale phylogeny and comparative genomics of the fungal order Sordariales.</title>
        <authorList>
            <consortium name="Lawrence Berkeley National Laboratory"/>
            <person name="Hensen N."/>
            <person name="Bonometti L."/>
            <person name="Westerberg I."/>
            <person name="Brannstrom I.O."/>
            <person name="Guillou S."/>
            <person name="Cros-Aarteil S."/>
            <person name="Calhoun S."/>
            <person name="Haridas S."/>
            <person name="Kuo A."/>
            <person name="Mondo S."/>
            <person name="Pangilinan J."/>
            <person name="Riley R."/>
            <person name="Labutti K."/>
            <person name="Andreopoulos B."/>
            <person name="Lipzen A."/>
            <person name="Chen C."/>
            <person name="Yanf M."/>
            <person name="Daum C."/>
            <person name="Ng V."/>
            <person name="Clum A."/>
            <person name="Steindorff A."/>
            <person name="Ohm R."/>
            <person name="Martin F."/>
            <person name="Silar P."/>
            <person name="Natvig D."/>
            <person name="Lalanne C."/>
            <person name="Gautier V."/>
            <person name="Ament-Velasquez S.L."/>
            <person name="Kruys A."/>
            <person name="Hutchinson M.I."/>
            <person name="Powell A.J."/>
            <person name="Barry K."/>
            <person name="Miller A.N."/>
            <person name="Grigoriev I.V."/>
            <person name="Debuchy R."/>
            <person name="Gladieux P."/>
            <person name="Thoren M.H."/>
            <person name="Johannesson H."/>
        </authorList>
    </citation>
    <scope>NUCLEOTIDE SEQUENCE</scope>
    <source>
        <strain evidence="3">8032-3</strain>
    </source>
</reference>
<keyword evidence="1" id="KW-0175">Coiled coil</keyword>
<keyword evidence="3" id="KW-0808">Transferase</keyword>
<dbReference type="InterPro" id="IPR011009">
    <property type="entry name" value="Kinase-like_dom_sf"/>
</dbReference>
<evidence type="ECO:0000313" key="4">
    <source>
        <dbReference type="Proteomes" id="UP001244011"/>
    </source>
</evidence>
<protein>
    <submittedName>
        <fullName evidence="3">Kinase-like domain protein</fullName>
    </submittedName>
</protein>
<dbReference type="PANTHER" id="PTHR37171:SF1">
    <property type="entry name" value="SERINE_THREONINE-PROTEIN KINASE YRZF-RELATED"/>
    <property type="match status" value="1"/>
</dbReference>
<accession>A0AAJ0BV35</accession>
<feature type="coiled-coil region" evidence="1">
    <location>
        <begin position="7"/>
        <end position="34"/>
    </location>
</feature>
<proteinExistence type="predicted"/>
<dbReference type="GO" id="GO:0016301">
    <property type="term" value="F:kinase activity"/>
    <property type="evidence" value="ECO:0007669"/>
    <property type="project" value="UniProtKB-KW"/>
</dbReference>
<keyword evidence="3" id="KW-0418">Kinase</keyword>
<dbReference type="RefSeq" id="XP_060281248.1">
    <property type="nucleotide sequence ID" value="XM_060432815.1"/>
</dbReference>
<dbReference type="GeneID" id="85316002"/>
<sequence>MQNPRTVEELESLLRAAEQRAKEAEQQTRHTTLDEYIEACHELVFTKFVVETDKSLTSKGSITNPQHKLCPARLLPWTDLLEQQRTTFGVLCSKFPAQIQAFESRNFLQGLGERISKKKVTNEKSLEYFQHISVEDPVRPIVDRLGAEDGVRNEFDIGNGIVFENHPNAINDIGEEVVERLAALLLLPNTPAQTQPDLNQLRPDQICVYKYDDRRGPCVQPYGSWFARRKARPWSGGASVGNRSPEPSDDEESSSTQMLPGAPTPSQPRNSGQGGRRGQRGLAARPRRDGSSQGSRCRSSLGSQYCTQKCLLGLVGGGLLDEKCPNVALHRGESGGVCHPVDHAEWLRLLREQLRRTLDSGVVCIGKQGAWEVVFQVTLLAHGYTFVSKGTVPIFVEDLEHEAAVYHRLQLLQGVCVPVFLGANDLRDISRVYYYDFRVRIVYMMFLSWAGDNLDEAGALDAIGGNPEREVVRSVRRLHAMEVVHTDVRMPNTLWSRETRRVMMIDFARAVLMDLPRLPLAETVSNKRARVLQGTESGKAVGQPGSKSDYDRPVWNDIMAAKSVFQS</sequence>
<dbReference type="PANTHER" id="PTHR37171">
    <property type="entry name" value="SERINE/THREONINE-PROTEIN KINASE YRZF-RELATED"/>
    <property type="match status" value="1"/>
</dbReference>
<feature type="region of interest" description="Disordered" evidence="2">
    <location>
        <begin position="233"/>
        <end position="300"/>
    </location>
</feature>
<evidence type="ECO:0000256" key="1">
    <source>
        <dbReference type="SAM" id="Coils"/>
    </source>
</evidence>
<dbReference type="SUPFAM" id="SSF56112">
    <property type="entry name" value="Protein kinase-like (PK-like)"/>
    <property type="match status" value="1"/>
</dbReference>